<evidence type="ECO:0000313" key="2">
    <source>
        <dbReference type="Proteomes" id="UP000322234"/>
    </source>
</evidence>
<accession>A0A6B0QRD3</accession>
<dbReference type="Proteomes" id="UP000322234">
    <property type="component" value="Unassembled WGS sequence"/>
</dbReference>
<name>A0A6B0QRD3_9CETA</name>
<organism evidence="1 2">
    <name type="scientific">Bos mutus</name>
    <name type="common">wild yak</name>
    <dbReference type="NCBI Taxonomy" id="72004"/>
    <lineage>
        <taxon>Eukaryota</taxon>
        <taxon>Metazoa</taxon>
        <taxon>Chordata</taxon>
        <taxon>Craniata</taxon>
        <taxon>Vertebrata</taxon>
        <taxon>Euteleostomi</taxon>
        <taxon>Mammalia</taxon>
        <taxon>Eutheria</taxon>
        <taxon>Laurasiatheria</taxon>
        <taxon>Artiodactyla</taxon>
        <taxon>Ruminantia</taxon>
        <taxon>Pecora</taxon>
        <taxon>Bovidae</taxon>
        <taxon>Bovinae</taxon>
        <taxon>Bos</taxon>
    </lineage>
</organism>
<dbReference type="EMBL" id="VBQZ03000002">
    <property type="protein sequence ID" value="MXQ79550.1"/>
    <property type="molecule type" value="Genomic_DNA"/>
</dbReference>
<comment type="caution">
    <text evidence="1">The sequence shown here is derived from an EMBL/GenBank/DDBJ whole genome shotgun (WGS) entry which is preliminary data.</text>
</comment>
<sequence>MQAAAGETDDGGLLEERGSSWWGLPARFVRSRPNQPDASWQKVGYDRSPGVGKIASIFLSIATRDQISTKSQAGPVSFDLLEMYTTMSAIVDAVKSLWQGFFRFEFCGSNAF</sequence>
<reference evidence="1" key="1">
    <citation type="submission" date="2019-10" db="EMBL/GenBank/DDBJ databases">
        <title>The sequence and de novo assembly of the wild yak genome.</title>
        <authorList>
            <person name="Liu Y."/>
        </authorList>
    </citation>
    <scope>NUCLEOTIDE SEQUENCE [LARGE SCALE GENOMIC DNA]</scope>
    <source>
        <strain evidence="1">WY2019</strain>
    </source>
</reference>
<protein>
    <submittedName>
        <fullName evidence="1">Uncharacterized protein</fullName>
    </submittedName>
</protein>
<gene>
    <name evidence="1" type="ORF">E5288_WYG006956</name>
</gene>
<proteinExistence type="predicted"/>
<keyword evidence="2" id="KW-1185">Reference proteome</keyword>
<dbReference type="AlphaFoldDB" id="A0A6B0QRD3"/>
<evidence type="ECO:0000313" key="1">
    <source>
        <dbReference type="EMBL" id="MXQ79550.1"/>
    </source>
</evidence>